<feature type="compositionally biased region" description="Low complexity" evidence="1">
    <location>
        <begin position="1"/>
        <end position="23"/>
    </location>
</feature>
<reference evidence="2" key="2">
    <citation type="submission" date="2015-06" db="UniProtKB">
        <authorList>
            <consortium name="EnsemblPlants"/>
        </authorList>
    </citation>
    <scope>IDENTIFICATION</scope>
</reference>
<protein>
    <recommendedName>
        <fullName evidence="4">No apical meristem-associated C-terminal domain-containing protein</fullName>
    </recommendedName>
</protein>
<dbReference type="OMA" id="MEIEPKN"/>
<evidence type="ECO:0000313" key="2">
    <source>
        <dbReference type="EnsemblPlants" id="Bo22585s010.1"/>
    </source>
</evidence>
<dbReference type="Gramene" id="Bo22585s010.1">
    <property type="protein sequence ID" value="Bo22585s010.1"/>
    <property type="gene ID" value="Bo22585s010"/>
</dbReference>
<proteinExistence type="predicted"/>
<dbReference type="AlphaFoldDB" id="A0A0D3AGK7"/>
<name>A0A0D3AGK7_BRAOL</name>
<accession>A0A0D3AGK7</accession>
<evidence type="ECO:0000256" key="1">
    <source>
        <dbReference type="SAM" id="MobiDB-lite"/>
    </source>
</evidence>
<dbReference type="HOGENOM" id="CLU_012390_0_5_1"/>
<feature type="region of interest" description="Disordered" evidence="1">
    <location>
        <begin position="1"/>
        <end position="31"/>
    </location>
</feature>
<keyword evidence="3" id="KW-1185">Reference proteome</keyword>
<sequence>DEARPVGVKASKAKGKSSVSKQASLEEKEKERKEFQNVWELREKDFALKDKLNKQKLLDKLMGKTEPLSELELALKEQLIRDMLCI</sequence>
<dbReference type="Proteomes" id="UP000032141">
    <property type="component" value="Unassembled WGS sequence"/>
</dbReference>
<evidence type="ECO:0000313" key="3">
    <source>
        <dbReference type="Proteomes" id="UP000032141"/>
    </source>
</evidence>
<evidence type="ECO:0008006" key="4">
    <source>
        <dbReference type="Google" id="ProtNLM"/>
    </source>
</evidence>
<reference evidence="2" key="1">
    <citation type="journal article" date="2014" name="Genome Biol.">
        <title>Transcriptome and methylome profiling reveals relics of genome dominance in the mesopolyploid Brassica oleracea.</title>
        <authorList>
            <person name="Parkin I.A."/>
            <person name="Koh C."/>
            <person name="Tang H."/>
            <person name="Robinson S.J."/>
            <person name="Kagale S."/>
            <person name="Clarke W.E."/>
            <person name="Town C.D."/>
            <person name="Nixon J."/>
            <person name="Krishnakumar V."/>
            <person name="Bidwell S.L."/>
            <person name="Denoeud F."/>
            <person name="Belcram H."/>
            <person name="Links M.G."/>
            <person name="Just J."/>
            <person name="Clarke C."/>
            <person name="Bender T."/>
            <person name="Huebert T."/>
            <person name="Mason A.S."/>
            <person name="Pires J.C."/>
            <person name="Barker G."/>
            <person name="Moore J."/>
            <person name="Walley P.G."/>
            <person name="Manoli S."/>
            <person name="Batley J."/>
            <person name="Edwards D."/>
            <person name="Nelson M.N."/>
            <person name="Wang X."/>
            <person name="Paterson A.H."/>
            <person name="King G."/>
            <person name="Bancroft I."/>
            <person name="Chalhoub B."/>
            <person name="Sharpe A.G."/>
        </authorList>
    </citation>
    <scope>NUCLEOTIDE SEQUENCE [LARGE SCALE GENOMIC DNA]</scope>
    <source>
        <strain evidence="2">cv. TO1000</strain>
    </source>
</reference>
<dbReference type="EnsemblPlants" id="Bo22585s010.1">
    <property type="protein sequence ID" value="Bo22585s010.1"/>
    <property type="gene ID" value="Bo22585s010"/>
</dbReference>
<organism evidence="2 3">
    <name type="scientific">Brassica oleracea var. oleracea</name>
    <dbReference type="NCBI Taxonomy" id="109376"/>
    <lineage>
        <taxon>Eukaryota</taxon>
        <taxon>Viridiplantae</taxon>
        <taxon>Streptophyta</taxon>
        <taxon>Embryophyta</taxon>
        <taxon>Tracheophyta</taxon>
        <taxon>Spermatophyta</taxon>
        <taxon>Magnoliopsida</taxon>
        <taxon>eudicotyledons</taxon>
        <taxon>Gunneridae</taxon>
        <taxon>Pentapetalae</taxon>
        <taxon>rosids</taxon>
        <taxon>malvids</taxon>
        <taxon>Brassicales</taxon>
        <taxon>Brassicaceae</taxon>
        <taxon>Brassiceae</taxon>
        <taxon>Brassica</taxon>
    </lineage>
</organism>